<dbReference type="EMBL" id="FLUO01000001">
    <property type="protein sequence ID" value="SBW05893.1"/>
    <property type="molecule type" value="Genomic_DNA"/>
</dbReference>
<accession>A0A212K2I9</accession>
<dbReference type="Pfam" id="PF14384">
    <property type="entry name" value="BrnA_antitoxin"/>
    <property type="match status" value="1"/>
</dbReference>
<organism evidence="1">
    <name type="scientific">uncultured Alphaproteobacteria bacterium</name>
    <dbReference type="NCBI Taxonomy" id="91750"/>
    <lineage>
        <taxon>Bacteria</taxon>
        <taxon>Pseudomonadati</taxon>
        <taxon>Pseudomonadota</taxon>
        <taxon>Alphaproteobacteria</taxon>
        <taxon>environmental samples</taxon>
    </lineage>
</organism>
<reference evidence="1" key="1">
    <citation type="submission" date="2016-04" db="EMBL/GenBank/DDBJ databases">
        <authorList>
            <person name="Evans L.H."/>
            <person name="Alamgir A."/>
            <person name="Owens N."/>
            <person name="Weber N.D."/>
            <person name="Virtaneva K."/>
            <person name="Barbian K."/>
            <person name="Babar A."/>
            <person name="Rosenke K."/>
        </authorList>
    </citation>
    <scope>NUCLEOTIDE SEQUENCE</scope>
    <source>
        <strain evidence="1">86</strain>
    </source>
</reference>
<evidence type="ECO:0008006" key="2">
    <source>
        <dbReference type="Google" id="ProtNLM"/>
    </source>
</evidence>
<proteinExistence type="predicted"/>
<name>A0A212K2I9_9PROT</name>
<evidence type="ECO:0000313" key="1">
    <source>
        <dbReference type="EMBL" id="SBW05893.1"/>
    </source>
</evidence>
<dbReference type="AlphaFoldDB" id="A0A212K2I9"/>
<gene>
    <name evidence="1" type="ORF">KL86APRO_12039</name>
</gene>
<protein>
    <recommendedName>
        <fullName evidence="2">BrnA antitoxin family protein</fullName>
    </recommendedName>
</protein>
<dbReference type="InterPro" id="IPR025528">
    <property type="entry name" value="BrnA_antitoxin"/>
</dbReference>
<sequence>MPITRKDYTDADMAVVSDNPEWTEADFKNAKPFADAFPELARKLRGRPKSEDPKRQVTLRLDADVLEHFRAGGPGWQSRINANLRKVAGLK</sequence>